<accession>A0ABM9EG25</accession>
<protein>
    <submittedName>
        <fullName evidence="1">Uncharacterized protein</fullName>
    </submittedName>
</protein>
<name>A0ABM9EG25_9HYPH</name>
<evidence type="ECO:0000313" key="2">
    <source>
        <dbReference type="Proteomes" id="UP001153050"/>
    </source>
</evidence>
<reference evidence="1 2" key="1">
    <citation type="submission" date="2022-03" db="EMBL/GenBank/DDBJ databases">
        <authorList>
            <person name="Brunel B."/>
        </authorList>
    </citation>
    <scope>NUCLEOTIDE SEQUENCE [LARGE SCALE GENOMIC DNA]</scope>
    <source>
        <strain evidence="1">STM5069sample</strain>
    </source>
</reference>
<gene>
    <name evidence="1" type="ORF">MES5069_680029</name>
</gene>
<evidence type="ECO:0000313" key="1">
    <source>
        <dbReference type="EMBL" id="CAH2408319.1"/>
    </source>
</evidence>
<comment type="caution">
    <text evidence="1">The sequence shown here is derived from an EMBL/GenBank/DDBJ whole genome shotgun (WGS) entry which is preliminary data.</text>
</comment>
<dbReference type="Proteomes" id="UP001153050">
    <property type="component" value="Unassembled WGS sequence"/>
</dbReference>
<sequence>MRWKPLGRMWSRKRRMNSLGSGVMDRYRSLPLILVAERHAGRNEINILVGPEDGAGALISLVFSRAEIGSFPSPFRTIPRA</sequence>
<organism evidence="1 2">
    <name type="scientific">Mesorhizobium escarrei</name>
    <dbReference type="NCBI Taxonomy" id="666018"/>
    <lineage>
        <taxon>Bacteria</taxon>
        <taxon>Pseudomonadati</taxon>
        <taxon>Pseudomonadota</taxon>
        <taxon>Alphaproteobacteria</taxon>
        <taxon>Hyphomicrobiales</taxon>
        <taxon>Phyllobacteriaceae</taxon>
        <taxon>Mesorhizobium</taxon>
    </lineage>
</organism>
<keyword evidence="2" id="KW-1185">Reference proteome</keyword>
<proteinExistence type="predicted"/>
<dbReference type="EMBL" id="CAKXZT010000166">
    <property type="protein sequence ID" value="CAH2408319.1"/>
    <property type="molecule type" value="Genomic_DNA"/>
</dbReference>